<proteinExistence type="predicted"/>
<feature type="compositionally biased region" description="Basic and acidic residues" evidence="1">
    <location>
        <begin position="1"/>
        <end position="19"/>
    </location>
</feature>
<evidence type="ECO:0000256" key="1">
    <source>
        <dbReference type="SAM" id="MobiDB-lite"/>
    </source>
</evidence>
<name>A0ABM7LXH0_9ACTN</name>
<feature type="region of interest" description="Disordered" evidence="1">
    <location>
        <begin position="1"/>
        <end position="27"/>
    </location>
</feature>
<reference evidence="2 3" key="1">
    <citation type="submission" date="2020-08" db="EMBL/GenBank/DDBJ databases">
        <title>Whole genome shotgun sequence of Actinoplanes ianthinogenes NBRC 13996.</title>
        <authorList>
            <person name="Komaki H."/>
            <person name="Tamura T."/>
        </authorList>
    </citation>
    <scope>NUCLEOTIDE SEQUENCE [LARGE SCALE GENOMIC DNA]</scope>
    <source>
        <strain evidence="2 3">NBRC 13996</strain>
    </source>
</reference>
<sequence length="191" mass="21652">MDRGGFHSDARPRNSHEAPQKPGTMRNMDEFWLHPRLGTATRDGRAPRHYLVALQHAVHTIDADPRWQQWWHRSGIPECQLGIVTEGRDHLRPSADIRRVDGQLRANFTCALPPACSDTELMRRAVTEVRTMFEVIREAMALPDLPPDPVPALPPSGRDDLPVIEKALPSVPRELEEQGYLTLTQVQNFFG</sequence>
<gene>
    <name evidence="2" type="ORF">Aiant_47060</name>
</gene>
<protein>
    <submittedName>
        <fullName evidence="2">Uncharacterized protein</fullName>
    </submittedName>
</protein>
<evidence type="ECO:0000313" key="3">
    <source>
        <dbReference type="Proteomes" id="UP000676967"/>
    </source>
</evidence>
<dbReference type="EMBL" id="AP023356">
    <property type="protein sequence ID" value="BCJ44049.1"/>
    <property type="molecule type" value="Genomic_DNA"/>
</dbReference>
<evidence type="ECO:0000313" key="2">
    <source>
        <dbReference type="EMBL" id="BCJ44049.1"/>
    </source>
</evidence>
<keyword evidence="3" id="KW-1185">Reference proteome</keyword>
<accession>A0ABM7LXH0</accession>
<organism evidence="2 3">
    <name type="scientific">Actinoplanes ianthinogenes</name>
    <dbReference type="NCBI Taxonomy" id="122358"/>
    <lineage>
        <taxon>Bacteria</taxon>
        <taxon>Bacillati</taxon>
        <taxon>Actinomycetota</taxon>
        <taxon>Actinomycetes</taxon>
        <taxon>Micromonosporales</taxon>
        <taxon>Micromonosporaceae</taxon>
        <taxon>Actinoplanes</taxon>
    </lineage>
</organism>
<dbReference type="Proteomes" id="UP000676967">
    <property type="component" value="Chromosome"/>
</dbReference>